<evidence type="ECO:0000256" key="1">
    <source>
        <dbReference type="ARBA" id="ARBA00022737"/>
    </source>
</evidence>
<evidence type="ECO:0000256" key="2">
    <source>
        <dbReference type="ARBA" id="ARBA00023043"/>
    </source>
</evidence>
<evidence type="ECO:0000313" key="3">
    <source>
        <dbReference type="EMBL" id="AVL95141.1"/>
    </source>
</evidence>
<keyword evidence="4" id="KW-1185">Reference proteome</keyword>
<dbReference type="Proteomes" id="UP000289600">
    <property type="component" value="Segment"/>
</dbReference>
<dbReference type="PROSITE" id="PS50088">
    <property type="entry name" value="ANK_REPEAT"/>
    <property type="match status" value="4"/>
</dbReference>
<dbReference type="SMART" id="SM00248">
    <property type="entry name" value="ANK"/>
    <property type="match status" value="7"/>
</dbReference>
<dbReference type="InterPro" id="IPR036770">
    <property type="entry name" value="Ankyrin_rpt-contain_sf"/>
</dbReference>
<organism evidence="3 4">
    <name type="scientific">Moumouvirus australiensis</name>
    <dbReference type="NCBI Taxonomy" id="2109587"/>
    <lineage>
        <taxon>Viruses</taxon>
        <taxon>Varidnaviria</taxon>
        <taxon>Bamfordvirae</taxon>
        <taxon>Nucleocytoviricota</taxon>
        <taxon>Megaviricetes</taxon>
        <taxon>Imitervirales</taxon>
        <taxon>Mimiviridae</taxon>
        <taxon>Megamimivirinae</taxon>
        <taxon>Moumouvirus</taxon>
        <taxon>Moumouvirus australiense</taxon>
    </lineage>
</organism>
<reference evidence="4" key="1">
    <citation type="submission" date="2018-01" db="EMBL/GenBank/DDBJ databases">
        <title>Testimony of 'menage a trois' revealed by the proteome of Megavirus virophage.</title>
        <authorList>
            <person name="Jeudy S."/>
            <person name="Bertaux L."/>
            <person name="Alempic J.-M."/>
            <person name="Lartigue A."/>
            <person name="Legendre M."/>
            <person name="Philippe N."/>
            <person name="Beucher L."/>
            <person name="Biondi E."/>
            <person name="Juul S."/>
            <person name="Turner D."/>
            <person name="Coute Y."/>
            <person name="Claverie J.-M."/>
            <person name="Abergel C."/>
        </authorList>
    </citation>
    <scope>NUCLEOTIDE SEQUENCE [LARGE SCALE GENOMIC DNA]</scope>
</reference>
<evidence type="ECO:0000313" key="4">
    <source>
        <dbReference type="Proteomes" id="UP000289600"/>
    </source>
</evidence>
<dbReference type="Pfam" id="PF12796">
    <property type="entry name" value="Ank_2"/>
    <property type="match status" value="2"/>
</dbReference>
<dbReference type="EMBL" id="MG807320">
    <property type="protein sequence ID" value="AVL95141.1"/>
    <property type="molecule type" value="Genomic_DNA"/>
</dbReference>
<dbReference type="InterPro" id="IPR002110">
    <property type="entry name" value="Ankyrin_rpt"/>
</dbReference>
<dbReference type="PROSITE" id="PS50297">
    <property type="entry name" value="ANK_REP_REGION"/>
    <property type="match status" value="2"/>
</dbReference>
<name>A0A2P1EMP1_9VIRU</name>
<sequence length="414" mass="47211">MNDYNINTVYNCLPILQCKQFTELMYIVLYHKKIPNSLQIISDLIPLSNINAKNENGWTALMIASANTKNDVDIDIVKLLLNSGADINSVNNIGETALMLCSQYSNIFSTPNTVKLLLEYGADPNIKSYQNYTALVLSCMYSGTDSNNETVELLLKNDADVNLTCYDNMTALYISCGITKKYSHIDTVRLLLKYGANINIQESRNGWTPLILACNYYTTSSNIETVELLLNSGADVNIIDKYGTNALFFATIVERNDDDPKVVKMLIDTGTNVNIINYCNCNPLLWLIRNGNNNRKMIKLLLDARSDYNLVDNNGKTILDYIKDDQEIQNIIYIIEKTKNNKNIIHNQIKKVTYSYLYKYDGMRYKLLSMKWNIYKNNLRGLIKLGNLEVLDYLCVNDIPSINEKVLDAIKWMD</sequence>
<dbReference type="PANTHER" id="PTHR24123">
    <property type="entry name" value="ANKYRIN REPEAT-CONTAINING"/>
    <property type="match status" value="1"/>
</dbReference>
<keyword evidence="1" id="KW-0677">Repeat</keyword>
<dbReference type="PANTHER" id="PTHR24123:SF33">
    <property type="entry name" value="PROTEIN HOS4"/>
    <property type="match status" value="1"/>
</dbReference>
<keyword evidence="2" id="KW-0040">ANK repeat</keyword>
<dbReference type="SUPFAM" id="SSF48403">
    <property type="entry name" value="Ankyrin repeat"/>
    <property type="match status" value="2"/>
</dbReference>
<gene>
    <name evidence="3" type="ORF">mc_754</name>
</gene>
<proteinExistence type="predicted"/>
<protein>
    <submittedName>
        <fullName evidence="3">Ankyrin repeat protein</fullName>
    </submittedName>
</protein>
<dbReference type="InterPro" id="IPR051165">
    <property type="entry name" value="Multifunctional_ANK_Repeat"/>
</dbReference>
<dbReference type="Gene3D" id="1.25.40.20">
    <property type="entry name" value="Ankyrin repeat-containing domain"/>
    <property type="match status" value="3"/>
</dbReference>
<accession>A0A2P1EMP1</accession>